<reference evidence="1 2" key="1">
    <citation type="submission" date="2019-06" db="EMBL/GenBank/DDBJ databases">
        <title>A chromosomal-level reference genome of Carpinus fangiana (Coryloideae, Betulaceae).</title>
        <authorList>
            <person name="Yang X."/>
            <person name="Wang Z."/>
            <person name="Zhang L."/>
            <person name="Hao G."/>
            <person name="Liu J."/>
            <person name="Yang Y."/>
        </authorList>
    </citation>
    <scope>NUCLEOTIDE SEQUENCE [LARGE SCALE GENOMIC DNA]</scope>
    <source>
        <strain evidence="1">Cfa_2016G</strain>
        <tissue evidence="1">Leaf</tissue>
    </source>
</reference>
<evidence type="ECO:0000313" key="1">
    <source>
        <dbReference type="EMBL" id="KAE7995798.1"/>
    </source>
</evidence>
<proteinExistence type="predicted"/>
<evidence type="ECO:0000313" key="2">
    <source>
        <dbReference type="Proteomes" id="UP000327013"/>
    </source>
</evidence>
<dbReference type="Proteomes" id="UP000327013">
    <property type="component" value="Chromosome 1"/>
</dbReference>
<organism evidence="1 2">
    <name type="scientific">Carpinus fangiana</name>
    <dbReference type="NCBI Taxonomy" id="176857"/>
    <lineage>
        <taxon>Eukaryota</taxon>
        <taxon>Viridiplantae</taxon>
        <taxon>Streptophyta</taxon>
        <taxon>Embryophyta</taxon>
        <taxon>Tracheophyta</taxon>
        <taxon>Spermatophyta</taxon>
        <taxon>Magnoliopsida</taxon>
        <taxon>eudicotyledons</taxon>
        <taxon>Gunneridae</taxon>
        <taxon>Pentapetalae</taxon>
        <taxon>rosids</taxon>
        <taxon>fabids</taxon>
        <taxon>Fagales</taxon>
        <taxon>Betulaceae</taxon>
        <taxon>Carpinus</taxon>
    </lineage>
</organism>
<dbReference type="AlphaFoldDB" id="A0A5N6Q975"/>
<dbReference type="EMBL" id="CM017321">
    <property type="protein sequence ID" value="KAE7995798.1"/>
    <property type="molecule type" value="Genomic_DNA"/>
</dbReference>
<keyword evidence="2" id="KW-1185">Reference proteome</keyword>
<sequence length="109" mass="12413">MLTKYQNHLWDCAKNLEQAGTKDASSKRLEEKIGPIGNISPCHGQQNLVYYYHEQLPPDLCCARQEAIDGLAGNRRCFEIQYFKLWRMASMVYAIGYKAGILAQRTALS</sequence>
<gene>
    <name evidence="1" type="ORF">FH972_000565</name>
</gene>
<protein>
    <submittedName>
        <fullName evidence="1">Uncharacterized protein</fullName>
    </submittedName>
</protein>
<accession>A0A5N6Q975</accession>
<name>A0A5N6Q975_9ROSI</name>